<dbReference type="AlphaFoldDB" id="A0A9N9PXM3"/>
<gene>
    <name evidence="1" type="ORF">HYALB_00009444</name>
</gene>
<dbReference type="OrthoDB" id="10487420at2759"/>
<proteinExistence type="predicted"/>
<dbReference type="Proteomes" id="UP000701801">
    <property type="component" value="Unassembled WGS sequence"/>
</dbReference>
<accession>A0A9N9PXM3</accession>
<dbReference type="EMBL" id="CAJVRM010000271">
    <property type="protein sequence ID" value="CAG8978628.1"/>
    <property type="molecule type" value="Genomic_DNA"/>
</dbReference>
<name>A0A9N9PXM3_9HELO</name>
<protein>
    <submittedName>
        <fullName evidence="1">Uncharacterized protein</fullName>
    </submittedName>
</protein>
<evidence type="ECO:0000313" key="2">
    <source>
        <dbReference type="Proteomes" id="UP000701801"/>
    </source>
</evidence>
<reference evidence="1" key="1">
    <citation type="submission" date="2021-07" db="EMBL/GenBank/DDBJ databases">
        <authorList>
            <person name="Durling M."/>
        </authorList>
    </citation>
    <scope>NUCLEOTIDE SEQUENCE</scope>
</reference>
<evidence type="ECO:0000313" key="1">
    <source>
        <dbReference type="EMBL" id="CAG8978628.1"/>
    </source>
</evidence>
<organism evidence="1 2">
    <name type="scientific">Hymenoscyphus albidus</name>
    <dbReference type="NCBI Taxonomy" id="595503"/>
    <lineage>
        <taxon>Eukaryota</taxon>
        <taxon>Fungi</taxon>
        <taxon>Dikarya</taxon>
        <taxon>Ascomycota</taxon>
        <taxon>Pezizomycotina</taxon>
        <taxon>Leotiomycetes</taxon>
        <taxon>Helotiales</taxon>
        <taxon>Helotiaceae</taxon>
        <taxon>Hymenoscyphus</taxon>
    </lineage>
</organism>
<comment type="caution">
    <text evidence="1">The sequence shown here is derived from an EMBL/GenBank/DDBJ whole genome shotgun (WGS) entry which is preliminary data.</text>
</comment>
<sequence>MSIISSLNFHNILLNTTQRHDTLRTFLTRLPCWCGNFFQVTPSRLDEPVLSYTPAPLLVALNIKGHAKIDASREKEAMCGYETPEPIPNSKVKVQDYGQRRLSLRTSQKESIPQIFALGRPGVKSQHFKPQAKRLCISPDKRLSASESDSYQSHLWRPTSSWYRMETSDLTIYSEKNIERGWRNLNPWEKGELDLNVDMLPTREQILKIKEMLEVKNKKKGDMITPSRTSTLIVHTFLEKNCVVLLAVEASLTAPVKILLLANDPVLQKHQVNKRIIRVAI</sequence>
<keyword evidence="2" id="KW-1185">Reference proteome</keyword>